<organism evidence="1 2">
    <name type="scientific">Vibrio toranzoniae</name>
    <dbReference type="NCBI Taxonomy" id="1194427"/>
    <lineage>
        <taxon>Bacteria</taxon>
        <taxon>Pseudomonadati</taxon>
        <taxon>Pseudomonadota</taxon>
        <taxon>Gammaproteobacteria</taxon>
        <taxon>Vibrionales</taxon>
        <taxon>Vibrionaceae</taxon>
        <taxon>Vibrio</taxon>
    </lineage>
</organism>
<name>A0A120DGU9_9VIBR</name>
<evidence type="ECO:0000313" key="1">
    <source>
        <dbReference type="EMBL" id="KWU01414.1"/>
    </source>
</evidence>
<evidence type="ECO:0000313" key="2">
    <source>
        <dbReference type="Proteomes" id="UP000057389"/>
    </source>
</evidence>
<proteinExistence type="predicted"/>
<reference evidence="1 2" key="1">
    <citation type="submission" date="2015-11" db="EMBL/GenBank/DDBJ databases">
        <title>Draft WGS of Vibrio toranzoniae.</title>
        <authorList>
            <person name="Lasa A."/>
            <person name="Romalde J.L."/>
        </authorList>
    </citation>
    <scope>NUCLEOTIDE SEQUENCE [LARGE SCALE GENOMIC DNA]</scope>
    <source>
        <strain evidence="1 2">Vb 10.8</strain>
    </source>
</reference>
<protein>
    <submittedName>
        <fullName evidence="1">Uncharacterized protein</fullName>
    </submittedName>
</protein>
<dbReference type="AlphaFoldDB" id="A0A120DGU9"/>
<keyword evidence="2" id="KW-1185">Reference proteome</keyword>
<accession>A0A120DGU9</accession>
<comment type="caution">
    <text evidence="1">The sequence shown here is derived from an EMBL/GenBank/DDBJ whole genome shotgun (WGS) entry which is preliminary data.</text>
</comment>
<sequence length="68" mass="7806">MNQYIELVNTAEKIEYDKPNSVKASNSAVDKMYLLVRSASNAELESLFELLEHSLAKKWLAHQLIECH</sequence>
<dbReference type="Proteomes" id="UP000057389">
    <property type="component" value="Unassembled WGS sequence"/>
</dbReference>
<dbReference type="RefSeq" id="WP_060467960.1">
    <property type="nucleotide sequence ID" value="NZ_AP025514.1"/>
</dbReference>
<dbReference type="EMBL" id="LMXU01000014">
    <property type="protein sequence ID" value="KWU01414.1"/>
    <property type="molecule type" value="Genomic_DNA"/>
</dbReference>
<gene>
    <name evidence="1" type="ORF">APQ14_06825</name>
</gene>
<dbReference type="GeneID" id="300178716"/>